<evidence type="ECO:0000256" key="12">
    <source>
        <dbReference type="ARBA" id="ARBA00023049"/>
    </source>
</evidence>
<dbReference type="AlphaFoldDB" id="A0A2M7AWG9"/>
<evidence type="ECO:0000256" key="15">
    <source>
        <dbReference type="HAMAP-Rule" id="MF_01458"/>
    </source>
</evidence>
<keyword evidence="9 15" id="KW-0862">Zinc</keyword>
<feature type="binding site" evidence="15">
    <location>
        <position position="504"/>
    </location>
    <ligand>
        <name>Zn(2+)</name>
        <dbReference type="ChEBI" id="CHEBI:29105"/>
        <note>catalytic</note>
    </ligand>
</feature>
<evidence type="ECO:0000256" key="11">
    <source>
        <dbReference type="ARBA" id="ARBA00022989"/>
    </source>
</evidence>
<feature type="domain" description="AAA+ ATPase" evidence="17">
    <location>
        <begin position="198"/>
        <end position="337"/>
    </location>
</feature>
<comment type="similarity">
    <text evidence="14 15">In the central section; belongs to the AAA ATPase family.</text>
</comment>
<dbReference type="FunFam" id="3.40.50.300:FF:000001">
    <property type="entry name" value="ATP-dependent zinc metalloprotease FtsH"/>
    <property type="match status" value="1"/>
</dbReference>
<dbReference type="PROSITE" id="PS00674">
    <property type="entry name" value="AAA"/>
    <property type="match status" value="1"/>
</dbReference>
<feature type="transmembrane region" description="Helical" evidence="15">
    <location>
        <begin position="6"/>
        <end position="26"/>
    </location>
</feature>
<reference evidence="19" key="1">
    <citation type="submission" date="2017-09" db="EMBL/GenBank/DDBJ databases">
        <title>Depth-based differentiation of microbial function through sediment-hosted aquifers and enrichment of novel symbionts in the deep terrestrial subsurface.</title>
        <authorList>
            <person name="Probst A.J."/>
            <person name="Ladd B."/>
            <person name="Jarett J.K."/>
            <person name="Geller-Mcgrath D.E."/>
            <person name="Sieber C.M.K."/>
            <person name="Emerson J.B."/>
            <person name="Anantharaman K."/>
            <person name="Thomas B.C."/>
            <person name="Malmstrom R."/>
            <person name="Stieglmeier M."/>
            <person name="Klingl A."/>
            <person name="Woyke T."/>
            <person name="Ryan C.M."/>
            <person name="Banfield J.F."/>
        </authorList>
    </citation>
    <scope>NUCLEOTIDE SEQUENCE [LARGE SCALE GENOMIC DNA]</scope>
</reference>
<dbReference type="PANTHER" id="PTHR23076:SF97">
    <property type="entry name" value="ATP-DEPENDENT ZINC METALLOPROTEASE YME1L1"/>
    <property type="match status" value="1"/>
</dbReference>
<dbReference type="SUPFAM" id="SSF140990">
    <property type="entry name" value="FtsH protease domain-like"/>
    <property type="match status" value="1"/>
</dbReference>
<dbReference type="Gene3D" id="1.10.8.60">
    <property type="match status" value="1"/>
</dbReference>
<evidence type="ECO:0000256" key="14">
    <source>
        <dbReference type="ARBA" id="ARBA00061570"/>
    </source>
</evidence>
<dbReference type="GO" id="GO:0004176">
    <property type="term" value="F:ATP-dependent peptidase activity"/>
    <property type="evidence" value="ECO:0007669"/>
    <property type="project" value="InterPro"/>
</dbReference>
<keyword evidence="13 15" id="KW-0472">Membrane</keyword>
<keyword evidence="7 15" id="KW-0547">Nucleotide-binding</keyword>
<dbReference type="InterPro" id="IPR037219">
    <property type="entry name" value="Peptidase_M41-like"/>
</dbReference>
<keyword evidence="3 15" id="KW-1003">Cell membrane</keyword>
<dbReference type="HAMAP" id="MF_01458">
    <property type="entry name" value="FtsH"/>
    <property type="match status" value="1"/>
</dbReference>
<dbReference type="GO" id="GO:0016887">
    <property type="term" value="F:ATP hydrolysis activity"/>
    <property type="evidence" value="ECO:0007669"/>
    <property type="project" value="UniProtKB-UniRule"/>
</dbReference>
<dbReference type="NCBIfam" id="TIGR01241">
    <property type="entry name" value="FtsH_fam"/>
    <property type="match status" value="1"/>
</dbReference>
<evidence type="ECO:0000256" key="5">
    <source>
        <dbReference type="ARBA" id="ARBA00022692"/>
    </source>
</evidence>
<keyword evidence="18" id="KW-0131">Cell cycle</keyword>
<evidence type="ECO:0000256" key="7">
    <source>
        <dbReference type="ARBA" id="ARBA00022741"/>
    </source>
</evidence>
<dbReference type="InterPro" id="IPR003593">
    <property type="entry name" value="AAA+_ATPase"/>
</dbReference>
<name>A0A2M7AWG9_9BACT</name>
<comment type="function">
    <text evidence="15">Acts as a processive, ATP-dependent zinc metallopeptidase for both cytoplasmic and membrane proteins. Plays a role in the quality control of integral membrane proteins.</text>
</comment>
<dbReference type="EMBL" id="PEVY01000076">
    <property type="protein sequence ID" value="PIU74903.1"/>
    <property type="molecule type" value="Genomic_DNA"/>
</dbReference>
<dbReference type="InterPro" id="IPR000642">
    <property type="entry name" value="Peptidase_M41"/>
</dbReference>
<feature type="binding site" evidence="15">
    <location>
        <position position="432"/>
    </location>
    <ligand>
        <name>Zn(2+)</name>
        <dbReference type="ChEBI" id="CHEBI:29105"/>
        <note>catalytic</note>
    </ligand>
</feature>
<organism evidence="18 19">
    <name type="scientific">Candidatus Portnoybacteria bacterium CG06_land_8_20_14_3_00_39_12</name>
    <dbReference type="NCBI Taxonomy" id="1974809"/>
    <lineage>
        <taxon>Bacteria</taxon>
        <taxon>Candidatus Portnoyibacteriota</taxon>
    </lineage>
</organism>
<evidence type="ECO:0000256" key="8">
    <source>
        <dbReference type="ARBA" id="ARBA00022801"/>
    </source>
</evidence>
<evidence type="ECO:0000256" key="1">
    <source>
        <dbReference type="ARBA" id="ARBA00004370"/>
    </source>
</evidence>
<comment type="similarity">
    <text evidence="16">Belongs to the AAA ATPase family.</text>
</comment>
<evidence type="ECO:0000256" key="4">
    <source>
        <dbReference type="ARBA" id="ARBA00022670"/>
    </source>
</evidence>
<evidence type="ECO:0000256" key="2">
    <source>
        <dbReference type="ARBA" id="ARBA00010044"/>
    </source>
</evidence>
<comment type="similarity">
    <text evidence="2 15">In the C-terminal section; belongs to the peptidase M41 family.</text>
</comment>
<feature type="active site" evidence="15">
    <location>
        <position position="429"/>
    </location>
</feature>
<keyword evidence="10 15" id="KW-0067">ATP-binding</keyword>
<evidence type="ECO:0000313" key="19">
    <source>
        <dbReference type="Proteomes" id="UP000228775"/>
    </source>
</evidence>
<keyword evidence="5 15" id="KW-0812">Transmembrane</keyword>
<evidence type="ECO:0000256" key="13">
    <source>
        <dbReference type="ARBA" id="ARBA00023136"/>
    </source>
</evidence>
<dbReference type="InterPro" id="IPR005936">
    <property type="entry name" value="FtsH"/>
</dbReference>
<dbReference type="InterPro" id="IPR041569">
    <property type="entry name" value="AAA_lid_3"/>
</dbReference>
<comment type="subcellular location">
    <subcellularLocation>
        <location evidence="15">Cell membrane</location>
        <topology evidence="15">Multi-pass membrane protein</topology>
        <orientation evidence="15">Cytoplasmic side</orientation>
    </subcellularLocation>
    <subcellularLocation>
        <location evidence="1">Membrane</location>
    </subcellularLocation>
</comment>
<dbReference type="FunFam" id="1.10.8.60:FF:000001">
    <property type="entry name" value="ATP-dependent zinc metalloprotease FtsH"/>
    <property type="match status" value="1"/>
</dbReference>
<dbReference type="GO" id="GO:0005886">
    <property type="term" value="C:plasma membrane"/>
    <property type="evidence" value="ECO:0007669"/>
    <property type="project" value="UniProtKB-SubCell"/>
</dbReference>
<evidence type="ECO:0000256" key="3">
    <source>
        <dbReference type="ARBA" id="ARBA00022475"/>
    </source>
</evidence>
<dbReference type="Gene3D" id="3.40.50.300">
    <property type="entry name" value="P-loop containing nucleotide triphosphate hydrolases"/>
    <property type="match status" value="1"/>
</dbReference>
<dbReference type="GO" id="GO:0051301">
    <property type="term" value="P:cell division"/>
    <property type="evidence" value="ECO:0007669"/>
    <property type="project" value="UniProtKB-KW"/>
</dbReference>
<dbReference type="CDD" id="cd19501">
    <property type="entry name" value="RecA-like_FtsH"/>
    <property type="match status" value="1"/>
</dbReference>
<evidence type="ECO:0000256" key="16">
    <source>
        <dbReference type="RuleBase" id="RU003651"/>
    </source>
</evidence>
<dbReference type="Gene3D" id="1.20.58.760">
    <property type="entry name" value="Peptidase M41"/>
    <property type="match status" value="1"/>
</dbReference>
<dbReference type="PANTHER" id="PTHR23076">
    <property type="entry name" value="METALLOPROTEASE M41 FTSH"/>
    <property type="match status" value="1"/>
</dbReference>
<dbReference type="InterPro" id="IPR003960">
    <property type="entry name" value="ATPase_AAA_CS"/>
</dbReference>
<sequence>MSSNLIRTIFLAFIIFLIISGIFTLFTNPKKGPETITLSDLVGQVNQENIKKITINGDELKIDFKNDRAQAKAIKESGISLAELLEKYGADPNKIQTINFDIEEPKQWGVWLSYIVPLALPFILIGLILWGLTRFNKKGPMEAFSFGQSKIKMQDPKDTKNRTTFDDVAGLREAKEELKEVVDFLKKPEKFNALGALIPRGILLTGPAGVGKTLLAKAIAGEAGVPFFYISGSEFVEMFVGVGASRVRHAFQTARKNAPSILFIDELDAIGRHRGAGLGGGHDEREQTLNQILVEMDGFEPKSAVIVLAATNRPDVLDPALLRPGRFDRQAVLDKPDIEDREAILKIHIRKKPMSRNVDVTDIAHRTVGFSGADLANLINEAAILAVKHNRKTIGQKELRESIEKVMLGPERKSHILSKPEKEITAYHEAAHALVASNLPESDPVQKISIVSRGMAAGYTLKMPDSDKYLHTKTEFLSDLATLLAGRQAEEMIFNTLTTGGTNDIKEATGLARRLVTRYGMSDRLGPLTYGDHEELVFLGKDLHEERNYSDQTAKLIDEEVKRFISDAAATAKKILQDKRQKLNQIANLLIKKETIEKEEFQKIIAE</sequence>
<dbReference type="GO" id="GO:0005524">
    <property type="term" value="F:ATP binding"/>
    <property type="evidence" value="ECO:0007669"/>
    <property type="project" value="UniProtKB-UniRule"/>
</dbReference>
<feature type="binding site" evidence="15">
    <location>
        <position position="428"/>
    </location>
    <ligand>
        <name>Zn(2+)</name>
        <dbReference type="ChEBI" id="CHEBI:29105"/>
        <note>catalytic</note>
    </ligand>
</feature>
<comment type="subunit">
    <text evidence="15">Homohexamer.</text>
</comment>
<protein>
    <recommendedName>
        <fullName evidence="15">ATP-dependent zinc metalloprotease FtsH</fullName>
        <ecNumber evidence="15">3.4.24.-</ecNumber>
    </recommendedName>
</protein>
<dbReference type="InterPro" id="IPR027417">
    <property type="entry name" value="P-loop_NTPase"/>
</dbReference>
<dbReference type="GO" id="GO:0008270">
    <property type="term" value="F:zinc ion binding"/>
    <property type="evidence" value="ECO:0007669"/>
    <property type="project" value="UniProtKB-UniRule"/>
</dbReference>
<evidence type="ECO:0000313" key="18">
    <source>
        <dbReference type="EMBL" id="PIU74903.1"/>
    </source>
</evidence>
<evidence type="ECO:0000259" key="17">
    <source>
        <dbReference type="SMART" id="SM00382"/>
    </source>
</evidence>
<dbReference type="SMART" id="SM00382">
    <property type="entry name" value="AAA"/>
    <property type="match status" value="1"/>
</dbReference>
<keyword evidence="8 15" id="KW-0378">Hydrolase</keyword>
<dbReference type="SUPFAM" id="SSF52540">
    <property type="entry name" value="P-loop containing nucleoside triphosphate hydrolases"/>
    <property type="match status" value="1"/>
</dbReference>
<evidence type="ECO:0000256" key="10">
    <source>
        <dbReference type="ARBA" id="ARBA00022840"/>
    </source>
</evidence>
<keyword evidence="4 15" id="KW-0645">Protease</keyword>
<keyword evidence="11 15" id="KW-1133">Transmembrane helix</keyword>
<dbReference type="InterPro" id="IPR011546">
    <property type="entry name" value="Pept_M41_FtsH_extracell"/>
</dbReference>
<feature type="transmembrane region" description="Helical" evidence="15">
    <location>
        <begin position="111"/>
        <end position="132"/>
    </location>
</feature>
<dbReference type="GO" id="GO:0030163">
    <property type="term" value="P:protein catabolic process"/>
    <property type="evidence" value="ECO:0007669"/>
    <property type="project" value="UniProtKB-UniRule"/>
</dbReference>
<gene>
    <name evidence="15" type="primary">ftsH</name>
    <name evidence="18" type="ORF">COS76_03630</name>
</gene>
<comment type="caution">
    <text evidence="15">Lacks conserved residue(s) required for the propagation of feature annotation.</text>
</comment>
<dbReference type="Pfam" id="PF00004">
    <property type="entry name" value="AAA"/>
    <property type="match status" value="1"/>
</dbReference>
<dbReference type="GO" id="GO:0004222">
    <property type="term" value="F:metalloendopeptidase activity"/>
    <property type="evidence" value="ECO:0007669"/>
    <property type="project" value="InterPro"/>
</dbReference>
<dbReference type="EC" id="3.4.24.-" evidence="15"/>
<dbReference type="Pfam" id="PF06480">
    <property type="entry name" value="FtsH_ext"/>
    <property type="match status" value="1"/>
</dbReference>
<comment type="caution">
    <text evidence="18">The sequence shown here is derived from an EMBL/GenBank/DDBJ whole genome shotgun (WGS) entry which is preliminary data.</text>
</comment>
<evidence type="ECO:0000256" key="6">
    <source>
        <dbReference type="ARBA" id="ARBA00022723"/>
    </source>
</evidence>
<keyword evidence="6 15" id="KW-0479">Metal-binding</keyword>
<evidence type="ECO:0000256" key="9">
    <source>
        <dbReference type="ARBA" id="ARBA00022833"/>
    </source>
</evidence>
<proteinExistence type="inferred from homology"/>
<dbReference type="Proteomes" id="UP000228775">
    <property type="component" value="Unassembled WGS sequence"/>
</dbReference>
<comment type="cofactor">
    <cofactor evidence="15">
        <name>Zn(2+)</name>
        <dbReference type="ChEBI" id="CHEBI:29105"/>
    </cofactor>
    <text evidence="15">Binds 1 zinc ion per subunit.</text>
</comment>
<dbReference type="Pfam" id="PF01434">
    <property type="entry name" value="Peptidase_M41"/>
    <property type="match status" value="1"/>
</dbReference>
<dbReference type="Pfam" id="PF17862">
    <property type="entry name" value="AAA_lid_3"/>
    <property type="match status" value="1"/>
</dbReference>
<keyword evidence="12 15" id="KW-0482">Metalloprotease</keyword>
<dbReference type="GO" id="GO:0006508">
    <property type="term" value="P:proteolysis"/>
    <property type="evidence" value="ECO:0007669"/>
    <property type="project" value="UniProtKB-KW"/>
</dbReference>
<dbReference type="InterPro" id="IPR003959">
    <property type="entry name" value="ATPase_AAA_core"/>
</dbReference>
<accession>A0A2M7AWG9</accession>
<keyword evidence="18" id="KW-0132">Cell division</keyword>
<dbReference type="FunFam" id="1.20.58.760:FF:000001">
    <property type="entry name" value="ATP-dependent zinc metalloprotease FtsH"/>
    <property type="match status" value="1"/>
</dbReference>